<comment type="caution">
    <text evidence="2">The sequence shown here is derived from an EMBL/GenBank/DDBJ whole genome shotgun (WGS) entry which is preliminary data.</text>
</comment>
<accession>A0AAX6MJK0</accession>
<dbReference type="EMBL" id="JBANMG010000006">
    <property type="protein sequence ID" value="KAK6952352.1"/>
    <property type="molecule type" value="Genomic_DNA"/>
</dbReference>
<evidence type="ECO:0000256" key="1">
    <source>
        <dbReference type="SAM" id="MobiDB-lite"/>
    </source>
</evidence>
<gene>
    <name evidence="2" type="ORF">Daesc_006888</name>
</gene>
<sequence>MSGGEKVIQNPTTKGNVSSQQNRGQQKATGRNDGGQRSGKRSGSITMVSFDPDDDIIKPELKHDEAPQFEFKGFLRSV</sequence>
<organism evidence="2 3">
    <name type="scientific">Daldinia eschscholtzii</name>
    <dbReference type="NCBI Taxonomy" id="292717"/>
    <lineage>
        <taxon>Eukaryota</taxon>
        <taxon>Fungi</taxon>
        <taxon>Dikarya</taxon>
        <taxon>Ascomycota</taxon>
        <taxon>Pezizomycotina</taxon>
        <taxon>Sordariomycetes</taxon>
        <taxon>Xylariomycetidae</taxon>
        <taxon>Xylariales</taxon>
        <taxon>Hypoxylaceae</taxon>
        <taxon>Daldinia</taxon>
    </lineage>
</organism>
<feature type="region of interest" description="Disordered" evidence="1">
    <location>
        <begin position="1"/>
        <end position="62"/>
    </location>
</feature>
<proteinExistence type="predicted"/>
<feature type="compositionally biased region" description="Polar residues" evidence="1">
    <location>
        <begin position="9"/>
        <end position="29"/>
    </location>
</feature>
<evidence type="ECO:0000313" key="3">
    <source>
        <dbReference type="Proteomes" id="UP001369815"/>
    </source>
</evidence>
<dbReference type="Proteomes" id="UP001369815">
    <property type="component" value="Unassembled WGS sequence"/>
</dbReference>
<dbReference type="AlphaFoldDB" id="A0AAX6MJK0"/>
<protein>
    <submittedName>
        <fullName evidence="2">Uncharacterized protein</fullName>
    </submittedName>
</protein>
<keyword evidence="3" id="KW-1185">Reference proteome</keyword>
<name>A0AAX6MJK0_9PEZI</name>
<evidence type="ECO:0000313" key="2">
    <source>
        <dbReference type="EMBL" id="KAK6952352.1"/>
    </source>
</evidence>
<reference evidence="2 3" key="1">
    <citation type="journal article" date="2024" name="Front Chem Biol">
        <title>Unveiling the potential of Daldinia eschscholtzii MFLUCC 19-0629 through bioactivity and bioinformatics studies for enhanced sustainable agriculture production.</title>
        <authorList>
            <person name="Brooks S."/>
            <person name="Weaver J.A."/>
            <person name="Klomchit A."/>
            <person name="Alharthi S.A."/>
            <person name="Onlamun T."/>
            <person name="Nurani R."/>
            <person name="Vong T.K."/>
            <person name="Alberti F."/>
            <person name="Greco C."/>
        </authorList>
    </citation>
    <scope>NUCLEOTIDE SEQUENCE [LARGE SCALE GENOMIC DNA]</scope>
    <source>
        <strain evidence="2">MFLUCC 19-0629</strain>
    </source>
</reference>